<protein>
    <submittedName>
        <fullName evidence="2">GNAT family N-acetyltransferase</fullName>
    </submittedName>
</protein>
<dbReference type="AlphaFoldDB" id="A0A7L9IYY2"/>
<sequence length="205" mass="22223">MAMDLLADQIPDVLRSHIGYDGERTTRACATFLRRVVAPTIGADDAVMIPHIWIGAYDGDELVGATHASAQTDVAASHIRMHGHGNEGAGTLPWIHRLLNVAASIEEIAVMPSSRGRGVGHSLLNAVHSRLREHQLPGSWDDNDRTVRTWASTSAHPLFKSAGYSIAAPREVPPPEYVGGAPMLWDAQYDDRDGAYCYGFLSDLS</sequence>
<organism evidence="2 3">
    <name type="scientific">Janibacter indicus</name>
    <dbReference type="NCBI Taxonomy" id="857417"/>
    <lineage>
        <taxon>Bacteria</taxon>
        <taxon>Bacillati</taxon>
        <taxon>Actinomycetota</taxon>
        <taxon>Actinomycetes</taxon>
        <taxon>Micrococcales</taxon>
        <taxon>Intrasporangiaceae</taxon>
        <taxon>Janibacter</taxon>
    </lineage>
</organism>
<dbReference type="Gene3D" id="3.40.630.30">
    <property type="match status" value="1"/>
</dbReference>
<evidence type="ECO:0000313" key="3">
    <source>
        <dbReference type="Proteomes" id="UP000593998"/>
    </source>
</evidence>
<keyword evidence="2" id="KW-0808">Transferase</keyword>
<dbReference type="PROSITE" id="PS51186">
    <property type="entry name" value="GNAT"/>
    <property type="match status" value="1"/>
</dbReference>
<dbReference type="SUPFAM" id="SSF55729">
    <property type="entry name" value="Acyl-CoA N-acyltransferases (Nat)"/>
    <property type="match status" value="1"/>
</dbReference>
<dbReference type="Proteomes" id="UP000593998">
    <property type="component" value="Chromosome"/>
</dbReference>
<evidence type="ECO:0000259" key="1">
    <source>
        <dbReference type="PROSITE" id="PS51186"/>
    </source>
</evidence>
<dbReference type="GO" id="GO:0016747">
    <property type="term" value="F:acyltransferase activity, transferring groups other than amino-acyl groups"/>
    <property type="evidence" value="ECO:0007669"/>
    <property type="project" value="InterPro"/>
</dbReference>
<dbReference type="RefSeq" id="WP_192910837.1">
    <property type="nucleotide sequence ID" value="NZ_CP062789.1"/>
</dbReference>
<reference evidence="2 3" key="1">
    <citation type="submission" date="2020-10" db="EMBL/GenBank/DDBJ databases">
        <title>Janibacter indicus TT2 genome sequence.</title>
        <authorList>
            <person name="Lee K."/>
            <person name="Ganzorig M."/>
        </authorList>
    </citation>
    <scope>NUCLEOTIDE SEQUENCE [LARGE SCALE GENOMIC DNA]</scope>
    <source>
        <strain evidence="2 3">TT2</strain>
    </source>
</reference>
<name>A0A7L9IYY2_9MICO</name>
<dbReference type="Pfam" id="PF00583">
    <property type="entry name" value="Acetyltransf_1"/>
    <property type="match status" value="1"/>
</dbReference>
<gene>
    <name evidence="2" type="ORF">IGS73_14720</name>
</gene>
<feature type="domain" description="N-acetyltransferase" evidence="1">
    <location>
        <begin position="1"/>
        <end position="188"/>
    </location>
</feature>
<dbReference type="InterPro" id="IPR000182">
    <property type="entry name" value="GNAT_dom"/>
</dbReference>
<proteinExistence type="predicted"/>
<accession>A0A7L9IYY2</accession>
<dbReference type="EMBL" id="CP062789">
    <property type="protein sequence ID" value="QOK22324.1"/>
    <property type="molecule type" value="Genomic_DNA"/>
</dbReference>
<dbReference type="CDD" id="cd04301">
    <property type="entry name" value="NAT_SF"/>
    <property type="match status" value="1"/>
</dbReference>
<evidence type="ECO:0000313" key="2">
    <source>
        <dbReference type="EMBL" id="QOK22324.1"/>
    </source>
</evidence>
<dbReference type="InterPro" id="IPR016181">
    <property type="entry name" value="Acyl_CoA_acyltransferase"/>
</dbReference>